<accession>A0A3D8IAI6</accession>
<evidence type="ECO:0000256" key="2">
    <source>
        <dbReference type="ARBA" id="ARBA00022679"/>
    </source>
</evidence>
<dbReference type="SUPFAM" id="SSF53448">
    <property type="entry name" value="Nucleotide-diphospho-sugar transferases"/>
    <property type="match status" value="1"/>
</dbReference>
<dbReference type="InterPro" id="IPR011004">
    <property type="entry name" value="Trimer_LpxA-like_sf"/>
</dbReference>
<keyword evidence="2" id="KW-0808">Transferase</keyword>
<evidence type="ECO:0000313" key="5">
    <source>
        <dbReference type="Proteomes" id="UP000256650"/>
    </source>
</evidence>
<dbReference type="Gene3D" id="2.160.10.10">
    <property type="entry name" value="Hexapeptide repeat proteins"/>
    <property type="match status" value="1"/>
</dbReference>
<dbReference type="GeneID" id="82536452"/>
<proteinExistence type="predicted"/>
<dbReference type="PANTHER" id="PTHR22916:SF51">
    <property type="entry name" value="GLYCOSYLTRANSFERASE EPSH-RELATED"/>
    <property type="match status" value="1"/>
</dbReference>
<comment type="caution">
    <text evidence="4">The sequence shown here is derived from an EMBL/GenBank/DDBJ whole genome shotgun (WGS) entry which is preliminary data.</text>
</comment>
<dbReference type="OrthoDB" id="5372349at2"/>
<feature type="domain" description="Glycosyltransferase 2-like" evidence="3">
    <location>
        <begin position="249"/>
        <end position="327"/>
    </location>
</feature>
<evidence type="ECO:0000313" key="4">
    <source>
        <dbReference type="EMBL" id="RDU61551.1"/>
    </source>
</evidence>
<organism evidence="4 5">
    <name type="scientific">Helicobacter ganmani</name>
    <dbReference type="NCBI Taxonomy" id="60246"/>
    <lineage>
        <taxon>Bacteria</taxon>
        <taxon>Pseudomonadati</taxon>
        <taxon>Campylobacterota</taxon>
        <taxon>Epsilonproteobacteria</taxon>
        <taxon>Campylobacterales</taxon>
        <taxon>Helicobacteraceae</taxon>
        <taxon>Helicobacter</taxon>
    </lineage>
</organism>
<dbReference type="Pfam" id="PF00535">
    <property type="entry name" value="Glycos_transf_2"/>
    <property type="match status" value="2"/>
</dbReference>
<dbReference type="EMBL" id="NXLS01000015">
    <property type="protein sequence ID" value="RDU61551.1"/>
    <property type="molecule type" value="Genomic_DNA"/>
</dbReference>
<sequence>MIPNNHANIKTSGKNNVIEFCDNFRFFDKINCSISGENNTIQVGNVNINQRGNLKIHINGNNNIVKIDDGVIINHNLSLSFFAGGLGAIANDCSIKIASNTFFNGSTSLICGEKNTNILIGADCLFANNIRLITTDNHSIYDISTLKRVNQAGDVKLGNHIWVCEDVTCLNNSSVADNCVIATKSLVTKHLTDENCVYGGIPAKKIKSNINWDTQIKDKFMGGGHKPPNTIMKNATFVDSNIANNRVGIIIPIYNAEKYLEKCLDSVVNQTHTNLEILLIDDGSTDNSCQIAKEYAANDERITLILKDNAGQSSARNIGIDYFNQEYQFIPTNKEIEKLHLFKIKNLNNTKILTTKKLLAIPKIDYLIFLDSDDSWDLDCLKKCVTAMNNKNIDIVWFHLSFIYKLNYKSHWVITPKQLLQDMINNQIDYFFFVWGGMIRFDFLKKIKLKFLEGVMHEDHFFGICLFLQARNIYILKDNLYKYFTSINSVTRGKNLSLGTLQSFYNYANDAIDYVFFDILKKTRSKQIYKEISRLIINEHIYYYILTLKDDELKELAKKVFFGKHYFQTFLPAFSFIRRCSYSSAKMRISNHLAYKLGSAMISNSKSLSGYIQMPFIILYIYYKHQKEQKEYQAKIAKNPALKLPPLESCADYQESLKYKEHLSFKLGLALIESQKMGGGA</sequence>
<dbReference type="InterPro" id="IPR001173">
    <property type="entry name" value="Glyco_trans_2-like"/>
</dbReference>
<dbReference type="SUPFAM" id="SSF51161">
    <property type="entry name" value="Trimeric LpxA-like enzymes"/>
    <property type="match status" value="1"/>
</dbReference>
<keyword evidence="5" id="KW-1185">Reference proteome</keyword>
<gene>
    <name evidence="4" type="ORF">CQA43_09185</name>
</gene>
<dbReference type="AlphaFoldDB" id="A0A3D8IAI6"/>
<dbReference type="CDD" id="cd04647">
    <property type="entry name" value="LbH_MAT_like"/>
    <property type="match status" value="1"/>
</dbReference>
<dbReference type="RefSeq" id="WP_115552300.1">
    <property type="nucleotide sequence ID" value="NZ_NXLS01000015.1"/>
</dbReference>
<reference evidence="4 5" key="1">
    <citation type="submission" date="2018-04" db="EMBL/GenBank/DDBJ databases">
        <title>Novel Campyloabacter and Helicobacter Species and Strains.</title>
        <authorList>
            <person name="Mannion A.J."/>
            <person name="Shen Z."/>
            <person name="Fox J.G."/>
        </authorList>
    </citation>
    <scope>NUCLEOTIDE SEQUENCE [LARGE SCALE GENOMIC DNA]</scope>
    <source>
        <strain evidence="4 5">MIT 99-5101</strain>
    </source>
</reference>
<dbReference type="CDD" id="cd00761">
    <property type="entry name" value="Glyco_tranf_GTA_type"/>
    <property type="match status" value="1"/>
</dbReference>
<feature type="domain" description="Glycosyltransferase 2-like" evidence="3">
    <location>
        <begin position="365"/>
        <end position="445"/>
    </location>
</feature>
<dbReference type="Proteomes" id="UP000256650">
    <property type="component" value="Unassembled WGS sequence"/>
</dbReference>
<name>A0A3D8IAI6_9HELI</name>
<protein>
    <recommendedName>
        <fullName evidence="3">Glycosyltransferase 2-like domain-containing protein</fullName>
    </recommendedName>
</protein>
<evidence type="ECO:0000256" key="1">
    <source>
        <dbReference type="ARBA" id="ARBA00022676"/>
    </source>
</evidence>
<keyword evidence="1" id="KW-0328">Glycosyltransferase</keyword>
<dbReference type="Gene3D" id="3.90.550.10">
    <property type="entry name" value="Spore Coat Polysaccharide Biosynthesis Protein SpsA, Chain A"/>
    <property type="match status" value="1"/>
</dbReference>
<dbReference type="PANTHER" id="PTHR22916">
    <property type="entry name" value="GLYCOSYLTRANSFERASE"/>
    <property type="match status" value="1"/>
</dbReference>
<dbReference type="GO" id="GO:0016758">
    <property type="term" value="F:hexosyltransferase activity"/>
    <property type="evidence" value="ECO:0007669"/>
    <property type="project" value="UniProtKB-ARBA"/>
</dbReference>
<evidence type="ECO:0000259" key="3">
    <source>
        <dbReference type="Pfam" id="PF00535"/>
    </source>
</evidence>
<dbReference type="InterPro" id="IPR029044">
    <property type="entry name" value="Nucleotide-diphossugar_trans"/>
</dbReference>